<dbReference type="Proteomes" id="UP000030125">
    <property type="component" value="Unassembled WGS sequence"/>
</dbReference>
<dbReference type="EC" id="3.6.5.-" evidence="8"/>
<accession>A0A0A2F465</accession>
<keyword evidence="13" id="KW-1185">Reference proteome</keyword>
<evidence type="ECO:0000256" key="8">
    <source>
        <dbReference type="HAMAP-Rule" id="MF_01454"/>
    </source>
</evidence>
<dbReference type="InterPro" id="IPR031167">
    <property type="entry name" value="G_OBG"/>
</dbReference>
<feature type="binding site" evidence="8">
    <location>
        <begin position="310"/>
        <end position="312"/>
    </location>
    <ligand>
        <name>GTP</name>
        <dbReference type="ChEBI" id="CHEBI:37565"/>
    </ligand>
</feature>
<evidence type="ECO:0000313" key="13">
    <source>
        <dbReference type="Proteomes" id="UP000030125"/>
    </source>
</evidence>
<dbReference type="OrthoDB" id="9807318at2"/>
<dbReference type="GO" id="GO:0042254">
    <property type="term" value="P:ribosome biogenesis"/>
    <property type="evidence" value="ECO:0007669"/>
    <property type="project" value="UniProtKB-UniRule"/>
</dbReference>
<keyword evidence="2 8" id="KW-0963">Cytoplasm</keyword>
<comment type="similarity">
    <text evidence="1 8">Belongs to the TRAFAC class OBG-HflX-like GTPase superfamily. OBG GTPase family.</text>
</comment>
<dbReference type="NCBIfam" id="TIGR02729">
    <property type="entry name" value="Obg_CgtA"/>
    <property type="match status" value="1"/>
</dbReference>
<dbReference type="Pfam" id="PF01926">
    <property type="entry name" value="MMR_HSR1"/>
    <property type="match status" value="1"/>
</dbReference>
<dbReference type="NCBIfam" id="NF008956">
    <property type="entry name" value="PRK12299.1"/>
    <property type="match status" value="1"/>
</dbReference>
<dbReference type="NCBIfam" id="NF008955">
    <property type="entry name" value="PRK12297.1"/>
    <property type="match status" value="1"/>
</dbReference>
<evidence type="ECO:0000256" key="2">
    <source>
        <dbReference type="ARBA" id="ARBA00022490"/>
    </source>
</evidence>
<evidence type="ECO:0000256" key="1">
    <source>
        <dbReference type="ARBA" id="ARBA00007699"/>
    </source>
</evidence>
<comment type="subcellular location">
    <subcellularLocation>
        <location evidence="8">Cytoplasm</location>
    </subcellularLocation>
</comment>
<feature type="binding site" evidence="8">
    <location>
        <begin position="194"/>
        <end position="198"/>
    </location>
    <ligand>
        <name>GTP</name>
        <dbReference type="ChEBI" id="CHEBI:37565"/>
    </ligand>
</feature>
<dbReference type="AlphaFoldDB" id="A0A0A2F465"/>
<dbReference type="PANTHER" id="PTHR11702:SF31">
    <property type="entry name" value="MITOCHONDRIAL RIBOSOME-ASSOCIATED GTPASE 2"/>
    <property type="match status" value="1"/>
</dbReference>
<dbReference type="InterPro" id="IPR006073">
    <property type="entry name" value="GTP-bd"/>
</dbReference>
<feature type="binding site" evidence="8">
    <location>
        <begin position="283"/>
        <end position="286"/>
    </location>
    <ligand>
        <name>GTP</name>
        <dbReference type="ChEBI" id="CHEBI:37565"/>
    </ligand>
</feature>
<evidence type="ECO:0000259" key="11">
    <source>
        <dbReference type="PROSITE" id="PS51883"/>
    </source>
</evidence>
<dbReference type="GO" id="GO:0005737">
    <property type="term" value="C:cytoplasm"/>
    <property type="evidence" value="ECO:0007669"/>
    <property type="project" value="UniProtKB-SubCell"/>
</dbReference>
<keyword evidence="7 8" id="KW-0342">GTP-binding</keyword>
<dbReference type="CDD" id="cd01898">
    <property type="entry name" value="Obg"/>
    <property type="match status" value="1"/>
</dbReference>
<dbReference type="InterPro" id="IPR036726">
    <property type="entry name" value="GTP1_OBG_dom_sf"/>
</dbReference>
<dbReference type="PANTHER" id="PTHR11702">
    <property type="entry name" value="DEVELOPMENTALLY REGULATED GTP-BINDING PROTEIN-RELATED"/>
    <property type="match status" value="1"/>
</dbReference>
<feature type="binding site" evidence="8">
    <location>
        <position position="176"/>
    </location>
    <ligand>
        <name>Mg(2+)</name>
        <dbReference type="ChEBI" id="CHEBI:18420"/>
    </ligand>
</feature>
<dbReference type="Gene3D" id="3.40.50.300">
    <property type="entry name" value="P-loop containing nucleotide triphosphate hydrolases"/>
    <property type="match status" value="1"/>
</dbReference>
<feature type="binding site" evidence="8">
    <location>
        <begin position="216"/>
        <end position="219"/>
    </location>
    <ligand>
        <name>GTP</name>
        <dbReference type="ChEBI" id="CHEBI:37565"/>
    </ligand>
</feature>
<feature type="binding site" evidence="8">
    <location>
        <position position="196"/>
    </location>
    <ligand>
        <name>Mg(2+)</name>
        <dbReference type="ChEBI" id="CHEBI:18420"/>
    </ligand>
</feature>
<dbReference type="GO" id="GO:0005525">
    <property type="term" value="F:GTP binding"/>
    <property type="evidence" value="ECO:0007669"/>
    <property type="project" value="UniProtKB-UniRule"/>
</dbReference>
<dbReference type="STRING" id="36874.HQ34_08390"/>
<evidence type="ECO:0000256" key="9">
    <source>
        <dbReference type="SAM" id="MobiDB-lite"/>
    </source>
</evidence>
<comment type="cofactor">
    <cofactor evidence="8">
        <name>Mg(2+)</name>
        <dbReference type="ChEBI" id="CHEBI:18420"/>
    </cofactor>
</comment>
<keyword evidence="5 8" id="KW-0378">Hydrolase</keyword>
<dbReference type="FunFam" id="2.70.210.12:FF:000001">
    <property type="entry name" value="GTPase Obg"/>
    <property type="match status" value="1"/>
</dbReference>
<keyword evidence="3 8" id="KW-0479">Metal-binding</keyword>
<dbReference type="InterPro" id="IPR014100">
    <property type="entry name" value="GTP-bd_Obg/CgtA"/>
</dbReference>
<reference evidence="12 13" key="1">
    <citation type="submission" date="2014-08" db="EMBL/GenBank/DDBJ databases">
        <title>Porphyromonas cangingivalis strain:COT-109_OH1386 Genome sequencing.</title>
        <authorList>
            <person name="Wallis C."/>
            <person name="Deusch O."/>
            <person name="O'Flynn C."/>
            <person name="Davis I."/>
            <person name="Jospin G."/>
            <person name="Darling A.E."/>
            <person name="Coil D.A."/>
            <person name="Alexiev A."/>
            <person name="Horsfall A."/>
            <person name="Kirkwood N."/>
            <person name="Harris S."/>
            <person name="Eisen J.A."/>
        </authorList>
    </citation>
    <scope>NUCLEOTIDE SEQUENCE [LARGE SCALE GENOMIC DNA]</scope>
    <source>
        <strain evidence="13">COT-109 OH1386</strain>
    </source>
</reference>
<feature type="domain" description="OBG-type G" evidence="10">
    <location>
        <begin position="163"/>
        <end position="329"/>
    </location>
</feature>
<dbReference type="PIRSF" id="PIRSF002401">
    <property type="entry name" value="GTP_bd_Obg/CgtA"/>
    <property type="match status" value="1"/>
</dbReference>
<feature type="binding site" evidence="8">
    <location>
        <begin position="169"/>
        <end position="176"/>
    </location>
    <ligand>
        <name>GTP</name>
        <dbReference type="ChEBI" id="CHEBI:37565"/>
    </ligand>
</feature>
<dbReference type="HAMAP" id="MF_01454">
    <property type="entry name" value="GTPase_Obg"/>
    <property type="match status" value="1"/>
</dbReference>
<dbReference type="InterPro" id="IPR027417">
    <property type="entry name" value="P-loop_NTPase"/>
</dbReference>
<evidence type="ECO:0000256" key="4">
    <source>
        <dbReference type="ARBA" id="ARBA00022741"/>
    </source>
</evidence>
<dbReference type="SUPFAM" id="SSF82051">
    <property type="entry name" value="Obg GTP-binding protein N-terminal domain"/>
    <property type="match status" value="1"/>
</dbReference>
<dbReference type="RefSeq" id="WP_036849833.1">
    <property type="nucleotide sequence ID" value="NZ_CALTZT010000012.1"/>
</dbReference>
<evidence type="ECO:0000256" key="5">
    <source>
        <dbReference type="ARBA" id="ARBA00022801"/>
    </source>
</evidence>
<dbReference type="eggNOG" id="COG0536">
    <property type="taxonomic scope" value="Bacteria"/>
</dbReference>
<protein>
    <recommendedName>
        <fullName evidence="8">GTPase Obg</fullName>
        <ecNumber evidence="8">3.6.5.-</ecNumber>
    </recommendedName>
    <alternativeName>
        <fullName evidence="8">GTP-binding protein Obg</fullName>
    </alternativeName>
</protein>
<evidence type="ECO:0000313" key="12">
    <source>
        <dbReference type="EMBL" id="KGN83259.1"/>
    </source>
</evidence>
<evidence type="ECO:0000256" key="7">
    <source>
        <dbReference type="ARBA" id="ARBA00023134"/>
    </source>
</evidence>
<gene>
    <name evidence="8" type="primary">obg</name>
    <name evidence="12" type="ORF">HQ35_00360</name>
</gene>
<dbReference type="Gene3D" id="2.70.210.12">
    <property type="entry name" value="GTP1/OBG domain"/>
    <property type="match status" value="1"/>
</dbReference>
<sequence length="389" mass="42725">MAESNFVDYVKIYCRSGKGGRGSSHFRREKYIPKGGPDGGNGGRGGDVYLRGNRNYWTLLHLKYDRHIFATHGEPGSAKNSSGKDGQDVYIDVPCGTVVYNAETGDYICDVKSDGEVIRLLKGGKGGLGNTNFKTATNQAPRYAQPGEPYEEIVVVLQLKLLADVGLVGFPNAGKSTLLSVVSAAKPKIANYPFTTLEPNLGIVTYRDDRSFVMADIPGIIEGAAEGKGLGIRFLRHIERNSVLLFVIPADTDDISKEYNILLNELEQYNPELMGKNKVLGISKADLIDEELEDMLRPTLPDGVPTVFFSAVTGKGVQTLKDLIWSSITMNNFHDVSPIVRRNLHLGISEEMDDEDLMGSVYYEEYDDEEEFEGEDAGGVMLDEDGFEG</sequence>
<dbReference type="GO" id="GO:0043022">
    <property type="term" value="F:ribosome binding"/>
    <property type="evidence" value="ECO:0007669"/>
    <property type="project" value="UniProtKB-ARBA"/>
</dbReference>
<dbReference type="GO" id="GO:0003924">
    <property type="term" value="F:GTPase activity"/>
    <property type="evidence" value="ECO:0007669"/>
    <property type="project" value="UniProtKB-UniRule"/>
</dbReference>
<dbReference type="PROSITE" id="PS51883">
    <property type="entry name" value="OBG"/>
    <property type="match status" value="1"/>
</dbReference>
<dbReference type="InterPro" id="IPR006169">
    <property type="entry name" value="GTP1_OBG_dom"/>
</dbReference>
<keyword evidence="6 8" id="KW-0460">Magnesium</keyword>
<keyword evidence="4 8" id="KW-0547">Nucleotide-binding</keyword>
<feature type="region of interest" description="Disordered" evidence="9">
    <location>
        <begin position="18"/>
        <end position="44"/>
    </location>
</feature>
<dbReference type="InterPro" id="IPR006074">
    <property type="entry name" value="GTP1-OBG_CS"/>
</dbReference>
<evidence type="ECO:0000259" key="10">
    <source>
        <dbReference type="PROSITE" id="PS51710"/>
    </source>
</evidence>
<evidence type="ECO:0000256" key="3">
    <source>
        <dbReference type="ARBA" id="ARBA00022723"/>
    </source>
</evidence>
<comment type="function">
    <text evidence="8">An essential GTPase which binds GTP, GDP and possibly (p)ppGpp with moderate affinity, with high nucleotide exchange rates and a fairly low GTP hydrolysis rate. Plays a role in control of the cell cycle, stress response, ribosome biogenesis and in those bacteria that undergo differentiation, in morphogenesis control.</text>
</comment>
<dbReference type="PROSITE" id="PS00905">
    <property type="entry name" value="GTP1_OBG"/>
    <property type="match status" value="1"/>
</dbReference>
<name>A0A0A2F465_PORCN</name>
<dbReference type="SUPFAM" id="SSF52540">
    <property type="entry name" value="P-loop containing nucleoside triphosphate hydrolases"/>
    <property type="match status" value="1"/>
</dbReference>
<comment type="caution">
    <text evidence="12">The sequence shown here is derived from an EMBL/GenBank/DDBJ whole genome shotgun (WGS) entry which is preliminary data.</text>
</comment>
<dbReference type="GO" id="GO:0000287">
    <property type="term" value="F:magnesium ion binding"/>
    <property type="evidence" value="ECO:0007669"/>
    <property type="project" value="InterPro"/>
</dbReference>
<dbReference type="Pfam" id="PF01018">
    <property type="entry name" value="GTP1_OBG"/>
    <property type="match status" value="1"/>
</dbReference>
<feature type="domain" description="Obg" evidence="11">
    <location>
        <begin position="4"/>
        <end position="162"/>
    </location>
</feature>
<organism evidence="12 13">
    <name type="scientific">Porphyromonas cangingivalis</name>
    <dbReference type="NCBI Taxonomy" id="36874"/>
    <lineage>
        <taxon>Bacteria</taxon>
        <taxon>Pseudomonadati</taxon>
        <taxon>Bacteroidota</taxon>
        <taxon>Bacteroidia</taxon>
        <taxon>Bacteroidales</taxon>
        <taxon>Porphyromonadaceae</taxon>
        <taxon>Porphyromonas</taxon>
    </lineage>
</organism>
<dbReference type="PRINTS" id="PR00326">
    <property type="entry name" value="GTP1OBG"/>
</dbReference>
<dbReference type="EMBL" id="JQJD01000001">
    <property type="protein sequence ID" value="KGN83259.1"/>
    <property type="molecule type" value="Genomic_DNA"/>
</dbReference>
<dbReference type="PROSITE" id="PS51710">
    <property type="entry name" value="G_OBG"/>
    <property type="match status" value="1"/>
</dbReference>
<evidence type="ECO:0000256" key="6">
    <source>
        <dbReference type="ARBA" id="ARBA00022842"/>
    </source>
</evidence>
<comment type="subunit">
    <text evidence="8">Monomer.</text>
</comment>
<proteinExistence type="inferred from homology"/>
<dbReference type="InterPro" id="IPR045086">
    <property type="entry name" value="OBG_GTPase"/>
</dbReference>